<feature type="compositionally biased region" description="Basic and acidic residues" evidence="1">
    <location>
        <begin position="295"/>
        <end position="310"/>
    </location>
</feature>
<organism evidence="3 4">
    <name type="scientific">Bifidobacterium catulorum</name>
    <dbReference type="NCBI Taxonomy" id="1630173"/>
    <lineage>
        <taxon>Bacteria</taxon>
        <taxon>Bacillati</taxon>
        <taxon>Actinomycetota</taxon>
        <taxon>Actinomycetes</taxon>
        <taxon>Bifidobacteriales</taxon>
        <taxon>Bifidobacteriaceae</taxon>
        <taxon>Bifidobacterium</taxon>
    </lineage>
</organism>
<evidence type="ECO:0000259" key="2">
    <source>
        <dbReference type="PROSITE" id="PS51186"/>
    </source>
</evidence>
<feature type="domain" description="N-acetyltransferase" evidence="2">
    <location>
        <begin position="66"/>
        <end position="222"/>
    </location>
</feature>
<comment type="caution">
    <text evidence="3">The sequence shown here is derived from an EMBL/GenBank/DDBJ whole genome shotgun (WGS) entry which is preliminary data.</text>
</comment>
<proteinExistence type="predicted"/>
<protein>
    <submittedName>
        <fullName evidence="3">N-acetyltransferase</fullName>
    </submittedName>
</protein>
<feature type="region of interest" description="Disordered" evidence="1">
    <location>
        <begin position="290"/>
        <end position="331"/>
    </location>
</feature>
<feature type="region of interest" description="Disordered" evidence="1">
    <location>
        <begin position="1"/>
        <end position="20"/>
    </location>
</feature>
<keyword evidence="3" id="KW-0808">Transferase</keyword>
<dbReference type="OrthoDB" id="9814648at2"/>
<dbReference type="GO" id="GO:0016747">
    <property type="term" value="F:acyltransferase activity, transferring groups other than amino-acyl groups"/>
    <property type="evidence" value="ECO:0007669"/>
    <property type="project" value="InterPro"/>
</dbReference>
<accession>A0A2U2MQ06</accession>
<dbReference type="PROSITE" id="PS51186">
    <property type="entry name" value="GNAT"/>
    <property type="match status" value="1"/>
</dbReference>
<dbReference type="InterPro" id="IPR000182">
    <property type="entry name" value="GNAT_dom"/>
</dbReference>
<evidence type="ECO:0000256" key="1">
    <source>
        <dbReference type="SAM" id="MobiDB-lite"/>
    </source>
</evidence>
<dbReference type="Proteomes" id="UP000245753">
    <property type="component" value="Unassembled WGS sequence"/>
</dbReference>
<dbReference type="AlphaFoldDB" id="A0A2U2MQ06"/>
<gene>
    <name evidence="3" type="ORF">DF200_10275</name>
</gene>
<dbReference type="EMBL" id="QFFN01000059">
    <property type="protein sequence ID" value="PWG58926.1"/>
    <property type="molecule type" value="Genomic_DNA"/>
</dbReference>
<dbReference type="Pfam" id="PF13302">
    <property type="entry name" value="Acetyltransf_3"/>
    <property type="match status" value="1"/>
</dbReference>
<dbReference type="Gene3D" id="3.40.630.30">
    <property type="match status" value="1"/>
</dbReference>
<dbReference type="PANTHER" id="PTHR43415">
    <property type="entry name" value="SPERMIDINE N(1)-ACETYLTRANSFERASE"/>
    <property type="match status" value="1"/>
</dbReference>
<reference evidence="3 4" key="1">
    <citation type="journal article" date="2018" name="Int. J. Syst. Evol. Microbiol.">
        <title>Bifidobacterium catulorum sp. nov., a novel taxon from the faeces of the baby common marmoset (Callithrix jacchus).</title>
        <authorList>
            <person name="Modesto M."/>
            <person name="Michelini S."/>
            <person name="Oki K."/>
            <person name="Biavati B."/>
            <person name="Watanabe K."/>
            <person name="Mattarelli P."/>
        </authorList>
    </citation>
    <scope>NUCLEOTIDE SEQUENCE [LARGE SCALE GENOMIC DNA]</scope>
    <source>
        <strain evidence="3 4">MRM 8.19</strain>
    </source>
</reference>
<evidence type="ECO:0000313" key="4">
    <source>
        <dbReference type="Proteomes" id="UP000245753"/>
    </source>
</evidence>
<sequence length="347" mass="38548">MSADEVNSVEQGTQATESRTLPSSLVIPGIKGEMVQLRPATLDDLPLMDELQAYHNASSITGKDAQAERALVHTWVSRSVAWERGLSPEESGVGDPESRRTIAWSVLADSNPDDDDVDDRTKVIGMIFLIDIDSWAKSARIQVMLGRDYRGRGYSRDAMPRVMTYGFAPEPAGLGLHRIWVAVPEKNTRSLSVYQSLGFIKEGTSRHALWDDANQRYQDQIVFGTLVDEYDPIRSLDVFGMHLIEDNPGVKEALAAREHSLAMEVNDSRSKREAREAANDRLSNDLASLIGGDSAEEKAAASKTSTKNDGRGYNWPNSNNGDEDRNAKRSERAWWRNLVNRSRGGNE</sequence>
<evidence type="ECO:0000313" key="3">
    <source>
        <dbReference type="EMBL" id="PWG58926.1"/>
    </source>
</evidence>
<name>A0A2U2MQ06_9BIFI</name>
<dbReference type="PANTHER" id="PTHR43415:SF3">
    <property type="entry name" value="GNAT-FAMILY ACETYLTRANSFERASE"/>
    <property type="match status" value="1"/>
</dbReference>
<dbReference type="InterPro" id="IPR016181">
    <property type="entry name" value="Acyl_CoA_acyltransferase"/>
</dbReference>
<dbReference type="RefSeq" id="WP_109138176.1">
    <property type="nucleotide sequence ID" value="NZ_QFFN01000059.1"/>
</dbReference>
<keyword evidence="4" id="KW-1185">Reference proteome</keyword>
<feature type="compositionally biased region" description="Basic and acidic residues" evidence="1">
    <location>
        <begin position="322"/>
        <end position="331"/>
    </location>
</feature>
<dbReference type="SUPFAM" id="SSF55729">
    <property type="entry name" value="Acyl-CoA N-acyltransferases (Nat)"/>
    <property type="match status" value="1"/>
</dbReference>
<feature type="compositionally biased region" description="Polar residues" evidence="1">
    <location>
        <begin position="8"/>
        <end position="20"/>
    </location>
</feature>